<comment type="caution">
    <text evidence="2">The sequence shown here is derived from an EMBL/GenBank/DDBJ whole genome shotgun (WGS) entry which is preliminary data.</text>
</comment>
<proteinExistence type="predicted"/>
<protein>
    <recommendedName>
        <fullName evidence="3">Retrovirus-related Pol polyprotein from transposon TNT 1-94</fullName>
    </recommendedName>
</protein>
<dbReference type="EMBL" id="BKCJ010183524">
    <property type="protein sequence ID" value="GEY49713.1"/>
    <property type="molecule type" value="Genomic_DNA"/>
</dbReference>
<evidence type="ECO:0000313" key="2">
    <source>
        <dbReference type="EMBL" id="GEY49713.1"/>
    </source>
</evidence>
<gene>
    <name evidence="2" type="ORF">Tci_421687</name>
</gene>
<feature type="region of interest" description="Disordered" evidence="1">
    <location>
        <begin position="233"/>
        <end position="306"/>
    </location>
</feature>
<feature type="compositionally biased region" description="Acidic residues" evidence="1">
    <location>
        <begin position="462"/>
        <end position="473"/>
    </location>
</feature>
<name>A0A699HQD1_TANCI</name>
<feature type="compositionally biased region" description="Polar residues" evidence="1">
    <location>
        <begin position="482"/>
        <end position="501"/>
    </location>
</feature>
<organism evidence="2">
    <name type="scientific">Tanacetum cinerariifolium</name>
    <name type="common">Dalmatian daisy</name>
    <name type="synonym">Chrysanthemum cinerariifolium</name>
    <dbReference type="NCBI Taxonomy" id="118510"/>
    <lineage>
        <taxon>Eukaryota</taxon>
        <taxon>Viridiplantae</taxon>
        <taxon>Streptophyta</taxon>
        <taxon>Embryophyta</taxon>
        <taxon>Tracheophyta</taxon>
        <taxon>Spermatophyta</taxon>
        <taxon>Magnoliopsida</taxon>
        <taxon>eudicotyledons</taxon>
        <taxon>Gunneridae</taxon>
        <taxon>Pentapetalae</taxon>
        <taxon>asterids</taxon>
        <taxon>campanulids</taxon>
        <taxon>Asterales</taxon>
        <taxon>Asteraceae</taxon>
        <taxon>Asteroideae</taxon>
        <taxon>Anthemideae</taxon>
        <taxon>Anthemidinae</taxon>
        <taxon>Tanacetum</taxon>
    </lineage>
</organism>
<evidence type="ECO:0000256" key="1">
    <source>
        <dbReference type="SAM" id="MobiDB-lite"/>
    </source>
</evidence>
<accession>A0A699HQD1</accession>
<feature type="compositionally biased region" description="Basic residues" evidence="1">
    <location>
        <begin position="245"/>
        <end position="275"/>
    </location>
</feature>
<feature type="compositionally biased region" description="Low complexity" evidence="1">
    <location>
        <begin position="641"/>
        <end position="658"/>
    </location>
</feature>
<feature type="region of interest" description="Disordered" evidence="1">
    <location>
        <begin position="625"/>
        <end position="658"/>
    </location>
</feature>
<feature type="non-terminal residue" evidence="2">
    <location>
        <position position="1"/>
    </location>
</feature>
<evidence type="ECO:0008006" key="3">
    <source>
        <dbReference type="Google" id="ProtNLM"/>
    </source>
</evidence>
<dbReference type="AlphaFoldDB" id="A0A699HQD1"/>
<feature type="region of interest" description="Disordered" evidence="1">
    <location>
        <begin position="450"/>
        <end position="501"/>
    </location>
</feature>
<sequence>IVQLILFIVESKNIGIVSTEMELIMEQTQQGISHEVSVSVEGVEELKRKVKIKGERKKPSYILGRNWVNTSIVRNTKPLSGIEENRHRPNDAMHNPSQPLKVRKTLFQNSRRFTHFNLLSHSELAGFDQITNKDAIILYSLANEVNMDYAKLIWEDIITKLNKKTKEKFVPYTRFLSFLLEHKMEGYRNDNVTLNPTQVFSVHNWALKKNQHEGPPFTAHMLAICNTDVPVEHKAPNTSSYTRKKDSKGKRPGAKSGHRKQPTSSKHHPLSKIKTTKVAGLHKKDQQATGGPTYLGVTSEEGSNPQLSSGMSTFIHHKPIYSTSTIIHYESASRCDVLPDFTTEADPRKYAPNDSISKKQDIDGGTHNYLIHHIFAGTNPHVLVEQTKYASEGLEIVLTKPATGNGSSHIEQQIEEELNTSPDLSSLDDAKIGIKLEALSKLVKKVEANFMDPDSPKNEPMIDVDESEEEADKTEDIHATSHPYSEDTSVLKPSSPSNSLPTELKELPFKFNKLSREVKELKKHVHDLEIKLPRDLKEIPNKLETFTSIVESLTTQVAEMKTLQWELTTEFLFVPINVASIKAKIKTFDTLLSQAGTQPIEGEKNTNQVTISQLFQRKSAKDAEKANINKQQSIPTPPPNTTTITSSTTSSLQSPFLPKDGTDEVIPKFEASDLHPAEWKELVQAYPNRAGKGRTIIYEQINTILDYLHQTEAELGIDLNKPLSKQDPLDKLNELAKKKKKHADDIHDYFR</sequence>
<reference evidence="2" key="1">
    <citation type="journal article" date="2019" name="Sci. Rep.">
        <title>Draft genome of Tanacetum cinerariifolium, the natural source of mosquito coil.</title>
        <authorList>
            <person name="Yamashiro T."/>
            <person name="Shiraishi A."/>
            <person name="Satake H."/>
            <person name="Nakayama K."/>
        </authorList>
    </citation>
    <scope>NUCLEOTIDE SEQUENCE</scope>
</reference>